<dbReference type="RefSeq" id="WP_011995282.1">
    <property type="nucleotide sequence ID" value="NC_009719.1"/>
</dbReference>
<proteinExistence type="predicted"/>
<dbReference type="Pfam" id="PF12680">
    <property type="entry name" value="SnoaL_2"/>
    <property type="match status" value="1"/>
</dbReference>
<name>A7HQ08_PARL1</name>
<dbReference type="SUPFAM" id="SSF54427">
    <property type="entry name" value="NTF2-like"/>
    <property type="match status" value="1"/>
</dbReference>
<dbReference type="HOGENOM" id="CLU_150696_0_0_5"/>
<dbReference type="KEGG" id="pla:Plav_0368"/>
<dbReference type="STRING" id="402881.Plav_0368"/>
<dbReference type="InterPro" id="IPR032710">
    <property type="entry name" value="NTF2-like_dom_sf"/>
</dbReference>
<dbReference type="Gene3D" id="3.10.450.50">
    <property type="match status" value="1"/>
</dbReference>
<dbReference type="eggNOG" id="COG4319">
    <property type="taxonomic scope" value="Bacteria"/>
</dbReference>
<dbReference type="EMBL" id="CP000774">
    <property type="protein sequence ID" value="ABS61991.1"/>
    <property type="molecule type" value="Genomic_DNA"/>
</dbReference>
<sequence length="123" mass="13889">MSVDIESFNASWLAKWSEKDVAGLLKFYSADTVYRDPQVPDGLKGEKALGDYLKQLFDNTPPMHYAPHETWKTANGFCGRWYCTISAPDGTKSLMRGFDLVVLEGDRIKLNEVYVHNVTAIPE</sequence>
<protein>
    <recommendedName>
        <fullName evidence="1">SnoaL-like domain-containing protein</fullName>
    </recommendedName>
</protein>
<dbReference type="InterPro" id="IPR037401">
    <property type="entry name" value="SnoaL-like"/>
</dbReference>
<gene>
    <name evidence="2" type="ordered locus">Plav_0368</name>
</gene>
<organism evidence="2 3">
    <name type="scientific">Parvibaculum lavamentivorans (strain DS-1 / DSM 13023 / NCIMB 13966)</name>
    <dbReference type="NCBI Taxonomy" id="402881"/>
    <lineage>
        <taxon>Bacteria</taxon>
        <taxon>Pseudomonadati</taxon>
        <taxon>Pseudomonadota</taxon>
        <taxon>Alphaproteobacteria</taxon>
        <taxon>Hyphomicrobiales</taxon>
        <taxon>Parvibaculaceae</taxon>
        <taxon>Parvibaculum</taxon>
    </lineage>
</organism>
<dbReference type="AlphaFoldDB" id="A7HQ08"/>
<evidence type="ECO:0000313" key="3">
    <source>
        <dbReference type="Proteomes" id="UP000006377"/>
    </source>
</evidence>
<dbReference type="OrthoDB" id="333383at2"/>
<evidence type="ECO:0000313" key="2">
    <source>
        <dbReference type="EMBL" id="ABS61991.1"/>
    </source>
</evidence>
<accession>A7HQ08</accession>
<feature type="domain" description="SnoaL-like" evidence="1">
    <location>
        <begin position="12"/>
        <end position="109"/>
    </location>
</feature>
<reference evidence="2 3" key="1">
    <citation type="journal article" date="2011" name="Stand. Genomic Sci.">
        <title>Complete genome sequence of Parvibaculum lavamentivorans type strain (DS-1(T)).</title>
        <authorList>
            <person name="Schleheck D."/>
            <person name="Weiss M."/>
            <person name="Pitluck S."/>
            <person name="Bruce D."/>
            <person name="Land M.L."/>
            <person name="Han S."/>
            <person name="Saunders E."/>
            <person name="Tapia R."/>
            <person name="Detter C."/>
            <person name="Brettin T."/>
            <person name="Han J."/>
            <person name="Woyke T."/>
            <person name="Goodwin L."/>
            <person name="Pennacchio L."/>
            <person name="Nolan M."/>
            <person name="Cook A.M."/>
            <person name="Kjelleberg S."/>
            <person name="Thomas T."/>
        </authorList>
    </citation>
    <scope>NUCLEOTIDE SEQUENCE [LARGE SCALE GENOMIC DNA]</scope>
    <source>
        <strain evidence="3">DS-1 / DSM 13023 / NCIMB 13966</strain>
    </source>
</reference>
<evidence type="ECO:0000259" key="1">
    <source>
        <dbReference type="Pfam" id="PF12680"/>
    </source>
</evidence>
<keyword evidence="3" id="KW-1185">Reference proteome</keyword>
<dbReference type="Proteomes" id="UP000006377">
    <property type="component" value="Chromosome"/>
</dbReference>